<feature type="compositionally biased region" description="Polar residues" evidence="1">
    <location>
        <begin position="486"/>
        <end position="514"/>
    </location>
</feature>
<sequence length="646" mass="74476">MGIIYSRFFDVHWKLAEAAYGILKKGYPNVPITLPFPNWRALFVDLKREMAEVKRKYKPGKEEKEKPKVKGKKRKSKEEMPNSWMNLPETYNEAKIPLRAALQWLGGIVPSLNSKWCRSCDLKEISHLRRLILFQKVCRIAFGPKEDWEKSAIQLEKDLFDQVVTKQFERKKQSVWALAMQDKLMDPLAPNAENIVMVEKEDLNGSRYAVGNDFMIVNADGSFGKFIYLSKPAPTLFKWLLDAGRAIEDQNFELGVKEAAVGKSTVAMFNEKFITLRSKRRCEKIARDYRYYGNRFPNTHPPSIILCFDDSQSDQILIIYTEMEGEKEIQFGSVSISVIKNTKKMLNNKKDEEIKGLRVYLNEGNLGGYCHIIQTENLKQGKDAFAPHFIYLEDAEKEDDCKNWLFKSRPQVILRRNEVNPLFGKTRMFNRHRICDVKPQKEYDLSRSFMRIDISRDHSGDELQEGETEDEEIPCKRRNQEAKSESPITQPSSTPALYNSTTESDCETLSNSIVESRPASEWNDPEKPGSSRLPWMDLVDDIYLEVKALKDLDSNHLSFPQFADAFMLRHQENQDDLQEGRLSRSNTRNRSRTTSSEFPASYSQSSIAQVSTSPSISSLSQTPDMHGLFQAKEFDDDNEDNGPIHF</sequence>
<feature type="region of interest" description="Disordered" evidence="1">
    <location>
        <begin position="456"/>
        <end position="533"/>
    </location>
</feature>
<name>A0AAF3F9M0_9BILA</name>
<keyword evidence="2" id="KW-1185">Reference proteome</keyword>
<reference evidence="3" key="1">
    <citation type="submission" date="2024-02" db="UniProtKB">
        <authorList>
            <consortium name="WormBaseParasite"/>
        </authorList>
    </citation>
    <scope>IDENTIFICATION</scope>
</reference>
<organism evidence="2 3">
    <name type="scientific">Mesorhabditis belari</name>
    <dbReference type="NCBI Taxonomy" id="2138241"/>
    <lineage>
        <taxon>Eukaryota</taxon>
        <taxon>Metazoa</taxon>
        <taxon>Ecdysozoa</taxon>
        <taxon>Nematoda</taxon>
        <taxon>Chromadorea</taxon>
        <taxon>Rhabditida</taxon>
        <taxon>Rhabditina</taxon>
        <taxon>Rhabditomorpha</taxon>
        <taxon>Rhabditoidea</taxon>
        <taxon>Rhabditidae</taxon>
        <taxon>Mesorhabditinae</taxon>
        <taxon>Mesorhabditis</taxon>
    </lineage>
</organism>
<dbReference type="Proteomes" id="UP000887575">
    <property type="component" value="Unassembled WGS sequence"/>
</dbReference>
<feature type="compositionally biased region" description="Basic and acidic residues" evidence="1">
    <location>
        <begin position="573"/>
        <end position="582"/>
    </location>
</feature>
<evidence type="ECO:0000313" key="3">
    <source>
        <dbReference type="WBParaSite" id="MBELARI_LOCUS2652"/>
    </source>
</evidence>
<accession>A0AAF3F9M0</accession>
<evidence type="ECO:0000313" key="2">
    <source>
        <dbReference type="Proteomes" id="UP000887575"/>
    </source>
</evidence>
<dbReference type="AlphaFoldDB" id="A0AAF3F9M0"/>
<feature type="compositionally biased region" description="Polar residues" evidence="1">
    <location>
        <begin position="597"/>
        <end position="610"/>
    </location>
</feature>
<feature type="compositionally biased region" description="Basic and acidic residues" evidence="1">
    <location>
        <begin position="473"/>
        <end position="484"/>
    </location>
</feature>
<feature type="region of interest" description="Disordered" evidence="1">
    <location>
        <begin position="573"/>
        <end position="646"/>
    </location>
</feature>
<feature type="compositionally biased region" description="Acidic residues" evidence="1">
    <location>
        <begin position="462"/>
        <end position="472"/>
    </location>
</feature>
<feature type="region of interest" description="Disordered" evidence="1">
    <location>
        <begin position="57"/>
        <end position="83"/>
    </location>
</feature>
<protein>
    <submittedName>
        <fullName evidence="3">Uncharacterized protein</fullName>
    </submittedName>
</protein>
<feature type="compositionally biased region" description="Low complexity" evidence="1">
    <location>
        <begin position="583"/>
        <end position="596"/>
    </location>
</feature>
<feature type="compositionally biased region" description="Basic and acidic residues" evidence="1">
    <location>
        <begin position="57"/>
        <end position="68"/>
    </location>
</feature>
<feature type="compositionally biased region" description="Low complexity" evidence="1">
    <location>
        <begin position="611"/>
        <end position="620"/>
    </location>
</feature>
<evidence type="ECO:0000256" key="1">
    <source>
        <dbReference type="SAM" id="MobiDB-lite"/>
    </source>
</evidence>
<proteinExistence type="predicted"/>
<dbReference type="WBParaSite" id="MBELARI_LOCUS2652">
    <property type="protein sequence ID" value="MBELARI_LOCUS2652"/>
    <property type="gene ID" value="MBELARI_LOCUS2652"/>
</dbReference>